<reference evidence="2" key="1">
    <citation type="journal article" date="2022" name="Nat. Commun.">
        <title>Chromosome evolution and the genetic basis of agronomically important traits in greater yam.</title>
        <authorList>
            <person name="Bredeson J.V."/>
            <person name="Lyons J.B."/>
            <person name="Oniyinde I.O."/>
            <person name="Okereke N.R."/>
            <person name="Kolade O."/>
            <person name="Nnabue I."/>
            <person name="Nwadili C.O."/>
            <person name="Hribova E."/>
            <person name="Parker M."/>
            <person name="Nwogha J."/>
            <person name="Shu S."/>
            <person name="Carlson J."/>
            <person name="Kariba R."/>
            <person name="Muthemba S."/>
            <person name="Knop K."/>
            <person name="Barton G.J."/>
            <person name="Sherwood A.V."/>
            <person name="Lopez-Montes A."/>
            <person name="Asiedu R."/>
            <person name="Jamnadass R."/>
            <person name="Muchugi A."/>
            <person name="Goodstein D."/>
            <person name="Egesi C.N."/>
            <person name="Featherston J."/>
            <person name="Asfaw A."/>
            <person name="Simpson G.G."/>
            <person name="Dolezel J."/>
            <person name="Hendre P.S."/>
            <person name="Van Deynze A."/>
            <person name="Kumar P.L."/>
            <person name="Obidiegwu J.E."/>
            <person name="Bhattacharjee R."/>
            <person name="Rokhsar D.S."/>
        </authorList>
    </citation>
    <scope>NUCLEOTIDE SEQUENCE [LARGE SCALE GENOMIC DNA]</scope>
    <source>
        <strain evidence="2">cv. TDa95/00328</strain>
    </source>
</reference>
<keyword evidence="2" id="KW-1185">Reference proteome</keyword>
<dbReference type="EMBL" id="CM037015">
    <property type="protein sequence ID" value="KAH7681461.1"/>
    <property type="molecule type" value="Genomic_DNA"/>
</dbReference>
<dbReference type="Proteomes" id="UP000827976">
    <property type="component" value="Chromosome 5"/>
</dbReference>
<evidence type="ECO:0000313" key="2">
    <source>
        <dbReference type="Proteomes" id="UP000827976"/>
    </source>
</evidence>
<name>A0ACB7W1Z8_DIOAL</name>
<proteinExistence type="predicted"/>
<protein>
    <submittedName>
        <fullName evidence="1">Bromodomain-containing protein</fullName>
    </submittedName>
</protein>
<accession>A0ACB7W1Z8</accession>
<sequence length="375" mass="43296">MELSAPPPGGETPAPADVEVLQHRLVDIGSKVDEMERRVDEVESFFERKKQLSDSGKKMAGKGKGRKVGIKVAEDEVDADFMDVGVSDAAPTMRMQEIMRRFGRDLNQILRHQWAEPFMDPVDVEGLQLHDYYEIIKKPMDFNTIKTRMEAKDGTGYKNVREIYADVRLVFTNAMTYNGEKNEYHIMAKTLLRKFEDKWLHLLPMVLKEERKQEESQALAKVNRQIAEEAAIIKKAQDTNDELTKLNLRLEELREMVVHKCRKMSAEDKRQLSTGLCHLSFEEICKAIEIVAKKDPSFHSNIEFVDLDLDKQSESTLWKLKLLLKDAMQNHQFQKSPNMFDAASKQKNVPRVSKNSKRKNQNNAKIINFQAQEDL</sequence>
<organism evidence="1 2">
    <name type="scientific">Dioscorea alata</name>
    <name type="common">Purple yam</name>
    <dbReference type="NCBI Taxonomy" id="55571"/>
    <lineage>
        <taxon>Eukaryota</taxon>
        <taxon>Viridiplantae</taxon>
        <taxon>Streptophyta</taxon>
        <taxon>Embryophyta</taxon>
        <taxon>Tracheophyta</taxon>
        <taxon>Spermatophyta</taxon>
        <taxon>Magnoliopsida</taxon>
        <taxon>Liliopsida</taxon>
        <taxon>Dioscoreales</taxon>
        <taxon>Dioscoreaceae</taxon>
        <taxon>Dioscorea</taxon>
    </lineage>
</organism>
<gene>
    <name evidence="1" type="ORF">IHE45_05G059900</name>
</gene>
<evidence type="ECO:0000313" key="1">
    <source>
        <dbReference type="EMBL" id="KAH7681461.1"/>
    </source>
</evidence>
<comment type="caution">
    <text evidence="1">The sequence shown here is derived from an EMBL/GenBank/DDBJ whole genome shotgun (WGS) entry which is preliminary data.</text>
</comment>